<dbReference type="PRINTS" id="PR00032">
    <property type="entry name" value="HTHARAC"/>
</dbReference>
<keyword evidence="2" id="KW-0238">DNA-binding</keyword>
<evidence type="ECO:0000256" key="4">
    <source>
        <dbReference type="SAM" id="Phobius"/>
    </source>
</evidence>
<dbReference type="InterPro" id="IPR009057">
    <property type="entry name" value="Homeodomain-like_sf"/>
</dbReference>
<dbReference type="SMART" id="SM00342">
    <property type="entry name" value="HTH_ARAC"/>
    <property type="match status" value="1"/>
</dbReference>
<dbReference type="EMBL" id="QMFB01000005">
    <property type="protein sequence ID" value="RAV21301.1"/>
    <property type="molecule type" value="Genomic_DNA"/>
</dbReference>
<evidence type="ECO:0000313" key="7">
    <source>
        <dbReference type="Proteomes" id="UP000250369"/>
    </source>
</evidence>
<evidence type="ECO:0000256" key="3">
    <source>
        <dbReference type="ARBA" id="ARBA00023163"/>
    </source>
</evidence>
<sequence length="762" mass="87265">MTAMRWIANRGFLKIFTALLLIVIIMFVSNYMVYKKSISGIYDQVSENNKLVVRNMIRIFDESFTDIANIIDTIQKLPYMTWTATGANSGADDLHEMYLMKRSMGEIVPRIDYIEEVVVFNPNSELAVTTAGTIHLKDLFRLKFNNQMYNSEFWMSYGRSLHSSKIFPSQWYGQWNSETGAVNQNLRKLLVMSNGTQLYNLNVLVFLDVDKLLQHVNQTAMMQGTSLVMLDKERNVILSTEESLDLVNVLSELSGKPGESTLKKTGYEYNIYETDYYTFINKVPYQFADLNPVSEANRRIIMIAIGFAVVLSGVLSLYLYKPMRIIFKQMGGRDPREIDFRVISAGIVKLKEENEAYKARLDEADADMARNAFFDTLANRAQSRGAELRMRRMIAEDFKQPYFVLTALHFKPEGNGEQDVPFETDRALESIRTGLQEQGGQVTAFQIGQDTIMAMIGIGSSAEREHAVKRLRGFVKLAESNVWSGFSLLAAVSRMYPSKIENFRKAYRDVTEGLIYRNVGSNETVVDIQAIRYTWRVYFPLDEIEKLTHFLASGNTQECGRIIDDIFAKNAERRIHHHQMVPIAKMMFYDMIKLLEAGEADPKDILALETAFTRKTESAFGHEDMREALTQAMKMIAESGKREVKSKLNAASVTRYIDLHYMENLHLDHMAEQMETSPKYFSNYFKKTFGVNFVDYVNKVRLSHAKELLKHTDMSIADIGEKIGYLNSSTFTTTFKKYYGISPSEFRRNLTGDYLQSGGNTK</sequence>
<protein>
    <submittedName>
        <fullName evidence="6">AraC family transcriptional regulator</fullName>
    </submittedName>
</protein>
<dbReference type="AlphaFoldDB" id="A0A329MMX5"/>
<keyword evidence="7" id="KW-1185">Reference proteome</keyword>
<accession>A0A329MMX5</accession>
<dbReference type="InterPro" id="IPR018062">
    <property type="entry name" value="HTH_AraC-typ_CS"/>
</dbReference>
<keyword evidence="3" id="KW-0804">Transcription</keyword>
<evidence type="ECO:0000256" key="2">
    <source>
        <dbReference type="ARBA" id="ARBA00023125"/>
    </source>
</evidence>
<feature type="domain" description="HTH araC/xylS-type" evidence="5">
    <location>
        <begin position="651"/>
        <end position="749"/>
    </location>
</feature>
<comment type="caution">
    <text evidence="6">The sequence shown here is derived from an EMBL/GenBank/DDBJ whole genome shotgun (WGS) entry which is preliminary data.</text>
</comment>
<dbReference type="Proteomes" id="UP000250369">
    <property type="component" value="Unassembled WGS sequence"/>
</dbReference>
<dbReference type="PROSITE" id="PS00041">
    <property type="entry name" value="HTH_ARAC_FAMILY_1"/>
    <property type="match status" value="1"/>
</dbReference>
<organism evidence="6 7">
    <name type="scientific">Paenibacillus contaminans</name>
    <dbReference type="NCBI Taxonomy" id="450362"/>
    <lineage>
        <taxon>Bacteria</taxon>
        <taxon>Bacillati</taxon>
        <taxon>Bacillota</taxon>
        <taxon>Bacilli</taxon>
        <taxon>Bacillales</taxon>
        <taxon>Paenibacillaceae</taxon>
        <taxon>Paenibacillus</taxon>
    </lineage>
</organism>
<proteinExistence type="predicted"/>
<reference evidence="6 7" key="1">
    <citation type="journal article" date="2009" name="Int. J. Syst. Evol. Microbiol.">
        <title>Paenibacillus contaminans sp. nov., isolated from a contaminated laboratory plate.</title>
        <authorList>
            <person name="Chou J.H."/>
            <person name="Lee J.H."/>
            <person name="Lin M.C."/>
            <person name="Chang P.S."/>
            <person name="Arun A.B."/>
            <person name="Young C.C."/>
            <person name="Chen W.M."/>
        </authorList>
    </citation>
    <scope>NUCLEOTIDE SEQUENCE [LARGE SCALE GENOMIC DNA]</scope>
    <source>
        <strain evidence="6 7">CKOBP-6</strain>
    </source>
</reference>
<dbReference type="PROSITE" id="PS01124">
    <property type="entry name" value="HTH_ARAC_FAMILY_2"/>
    <property type="match status" value="1"/>
</dbReference>
<dbReference type="InterPro" id="IPR020449">
    <property type="entry name" value="Tscrpt_reg_AraC-type_HTH"/>
</dbReference>
<dbReference type="Pfam" id="PF12833">
    <property type="entry name" value="HTH_18"/>
    <property type="match status" value="1"/>
</dbReference>
<dbReference type="SUPFAM" id="SSF46689">
    <property type="entry name" value="Homeodomain-like"/>
    <property type="match status" value="2"/>
</dbReference>
<keyword evidence="4" id="KW-1133">Transmembrane helix</keyword>
<keyword evidence="1" id="KW-0805">Transcription regulation</keyword>
<keyword evidence="4" id="KW-0812">Transmembrane</keyword>
<dbReference type="OrthoDB" id="2486005at2"/>
<dbReference type="PANTHER" id="PTHR43280">
    <property type="entry name" value="ARAC-FAMILY TRANSCRIPTIONAL REGULATOR"/>
    <property type="match status" value="1"/>
</dbReference>
<dbReference type="PANTHER" id="PTHR43280:SF28">
    <property type="entry name" value="HTH-TYPE TRANSCRIPTIONAL ACTIVATOR RHAS"/>
    <property type="match status" value="1"/>
</dbReference>
<dbReference type="Gene3D" id="1.10.10.60">
    <property type="entry name" value="Homeodomain-like"/>
    <property type="match status" value="2"/>
</dbReference>
<dbReference type="GO" id="GO:0043565">
    <property type="term" value="F:sequence-specific DNA binding"/>
    <property type="evidence" value="ECO:0007669"/>
    <property type="project" value="InterPro"/>
</dbReference>
<evidence type="ECO:0000259" key="5">
    <source>
        <dbReference type="PROSITE" id="PS01124"/>
    </source>
</evidence>
<name>A0A329MMX5_9BACL</name>
<dbReference type="InterPro" id="IPR018060">
    <property type="entry name" value="HTH_AraC"/>
</dbReference>
<evidence type="ECO:0000313" key="6">
    <source>
        <dbReference type="EMBL" id="RAV21301.1"/>
    </source>
</evidence>
<gene>
    <name evidence="6" type="ORF">DQG23_11635</name>
</gene>
<dbReference type="GO" id="GO:0003700">
    <property type="term" value="F:DNA-binding transcription factor activity"/>
    <property type="evidence" value="ECO:0007669"/>
    <property type="project" value="InterPro"/>
</dbReference>
<keyword evidence="4" id="KW-0472">Membrane</keyword>
<feature type="transmembrane region" description="Helical" evidence="4">
    <location>
        <begin position="12"/>
        <end position="34"/>
    </location>
</feature>
<dbReference type="RefSeq" id="WP_113031005.1">
    <property type="nucleotide sequence ID" value="NZ_QMFB01000005.1"/>
</dbReference>
<evidence type="ECO:0000256" key="1">
    <source>
        <dbReference type="ARBA" id="ARBA00023015"/>
    </source>
</evidence>
<feature type="transmembrane region" description="Helical" evidence="4">
    <location>
        <begin position="300"/>
        <end position="320"/>
    </location>
</feature>